<dbReference type="EMBL" id="MN738924">
    <property type="protein sequence ID" value="QHT31522.1"/>
    <property type="molecule type" value="Genomic_DNA"/>
</dbReference>
<sequence>MSSYCKCFLCIKICNKKKYLLHVNEISKTEPLIHYYDSIHTKDSNDSIKNEFKQMEYNKTISEVNTMKRKLRR</sequence>
<dbReference type="AlphaFoldDB" id="A0A6C0ES15"/>
<accession>A0A6C0ES15</accession>
<reference evidence="1" key="1">
    <citation type="journal article" date="2020" name="Nature">
        <title>Giant virus diversity and host interactions through global metagenomics.</title>
        <authorList>
            <person name="Schulz F."/>
            <person name="Roux S."/>
            <person name="Paez-Espino D."/>
            <person name="Jungbluth S."/>
            <person name="Walsh D.A."/>
            <person name="Denef V.J."/>
            <person name="McMahon K.D."/>
            <person name="Konstantinidis K.T."/>
            <person name="Eloe-Fadrosh E.A."/>
            <person name="Kyrpides N.C."/>
            <person name="Woyke T."/>
        </authorList>
    </citation>
    <scope>NUCLEOTIDE SEQUENCE</scope>
    <source>
        <strain evidence="1">GVMAG-M-3300009155-48</strain>
    </source>
</reference>
<protein>
    <submittedName>
        <fullName evidence="1">Uncharacterized protein</fullName>
    </submittedName>
</protein>
<evidence type="ECO:0000313" key="1">
    <source>
        <dbReference type="EMBL" id="QHT31522.1"/>
    </source>
</evidence>
<name>A0A6C0ES15_9ZZZZ</name>
<proteinExistence type="predicted"/>
<organism evidence="1">
    <name type="scientific">viral metagenome</name>
    <dbReference type="NCBI Taxonomy" id="1070528"/>
    <lineage>
        <taxon>unclassified sequences</taxon>
        <taxon>metagenomes</taxon>
        <taxon>organismal metagenomes</taxon>
    </lineage>
</organism>